<name>A0A841BDI6_9ACTN</name>
<accession>A0A841BDI6</accession>
<dbReference type="AlphaFoldDB" id="A0A841BDI6"/>
<gene>
    <name evidence="3" type="ORF">F4553_000546</name>
</gene>
<dbReference type="EMBL" id="JACHMN010000001">
    <property type="protein sequence ID" value="MBB5867167.1"/>
    <property type="molecule type" value="Genomic_DNA"/>
</dbReference>
<dbReference type="GO" id="GO:0030151">
    <property type="term" value="F:molybdenum ion binding"/>
    <property type="evidence" value="ECO:0007669"/>
    <property type="project" value="InterPro"/>
</dbReference>
<dbReference type="PROSITE" id="PS51340">
    <property type="entry name" value="MOSC"/>
    <property type="match status" value="1"/>
</dbReference>
<dbReference type="Proteomes" id="UP000587527">
    <property type="component" value="Unassembled WGS sequence"/>
</dbReference>
<comment type="caution">
    <text evidence="3">The sequence shown here is derived from an EMBL/GenBank/DDBJ whole genome shotgun (WGS) entry which is preliminary data.</text>
</comment>
<dbReference type="GO" id="GO:0003824">
    <property type="term" value="F:catalytic activity"/>
    <property type="evidence" value="ECO:0007669"/>
    <property type="project" value="InterPro"/>
</dbReference>
<evidence type="ECO:0000259" key="2">
    <source>
        <dbReference type="PROSITE" id="PS51340"/>
    </source>
</evidence>
<feature type="domain" description="MOSC" evidence="2">
    <location>
        <begin position="34"/>
        <end position="172"/>
    </location>
</feature>
<protein>
    <submittedName>
        <fullName evidence="3">MOSC domain-containing protein YiiM</fullName>
    </submittedName>
</protein>
<dbReference type="InterPro" id="IPR005302">
    <property type="entry name" value="MoCF_Sase_C"/>
</dbReference>
<evidence type="ECO:0000313" key="4">
    <source>
        <dbReference type="Proteomes" id="UP000587527"/>
    </source>
</evidence>
<dbReference type="Pfam" id="PF03473">
    <property type="entry name" value="MOSC"/>
    <property type="match status" value="1"/>
</dbReference>
<organism evidence="3 4">
    <name type="scientific">Allocatelliglobosispora scoriae</name>
    <dbReference type="NCBI Taxonomy" id="643052"/>
    <lineage>
        <taxon>Bacteria</taxon>
        <taxon>Bacillati</taxon>
        <taxon>Actinomycetota</taxon>
        <taxon>Actinomycetes</taxon>
        <taxon>Micromonosporales</taxon>
        <taxon>Micromonosporaceae</taxon>
        <taxon>Allocatelliglobosispora</taxon>
    </lineage>
</organism>
<proteinExistence type="predicted"/>
<dbReference type="RefSeq" id="WP_184831580.1">
    <property type="nucleotide sequence ID" value="NZ_JACHMN010000001.1"/>
</dbReference>
<sequence length="217" mass="23342">MGELVSVNVAVPRHNPAKSTGTTGIDKRPVDGPVRLRRPGPKTTGLGSGVIGDAVYDVRHHGGDEQAVYAYAREDLDAWGAELGRELTGGMFGENLTTSGVDVNGARLGERWHVGDTVVLAVTVPRIPCDTFSHWMGEPGWTKRFTAKAVPGSYLSIVEEGEVQAGDTITVVDRPDHDVTIGLVFRALTLEPELLPLLLAADALPTDMREKIERRIG</sequence>
<dbReference type="PANTHER" id="PTHR30212">
    <property type="entry name" value="PROTEIN YIIM"/>
    <property type="match status" value="1"/>
</dbReference>
<evidence type="ECO:0000313" key="3">
    <source>
        <dbReference type="EMBL" id="MBB5867167.1"/>
    </source>
</evidence>
<dbReference type="GO" id="GO:0030170">
    <property type="term" value="F:pyridoxal phosphate binding"/>
    <property type="evidence" value="ECO:0007669"/>
    <property type="project" value="InterPro"/>
</dbReference>
<dbReference type="SUPFAM" id="SSF50800">
    <property type="entry name" value="PK beta-barrel domain-like"/>
    <property type="match status" value="1"/>
</dbReference>
<dbReference type="PANTHER" id="PTHR30212:SF2">
    <property type="entry name" value="PROTEIN YIIM"/>
    <property type="match status" value="1"/>
</dbReference>
<keyword evidence="4" id="KW-1185">Reference proteome</keyword>
<reference evidence="3 4" key="1">
    <citation type="submission" date="2020-08" db="EMBL/GenBank/DDBJ databases">
        <title>Sequencing the genomes of 1000 actinobacteria strains.</title>
        <authorList>
            <person name="Klenk H.-P."/>
        </authorList>
    </citation>
    <scope>NUCLEOTIDE SEQUENCE [LARGE SCALE GENOMIC DNA]</scope>
    <source>
        <strain evidence="3 4">DSM 45362</strain>
    </source>
</reference>
<evidence type="ECO:0000256" key="1">
    <source>
        <dbReference type="SAM" id="MobiDB-lite"/>
    </source>
</evidence>
<feature type="region of interest" description="Disordered" evidence="1">
    <location>
        <begin position="1"/>
        <end position="31"/>
    </location>
</feature>
<dbReference type="Gene3D" id="2.40.33.20">
    <property type="entry name" value="PK beta-barrel domain-like"/>
    <property type="match status" value="1"/>
</dbReference>
<dbReference type="InterPro" id="IPR011037">
    <property type="entry name" value="Pyrv_Knase-like_insert_dom_sf"/>
</dbReference>
<dbReference type="InterPro" id="IPR052353">
    <property type="entry name" value="Benzoxazolinone_Detox_Enz"/>
</dbReference>